<protein>
    <submittedName>
        <fullName evidence="2">F-box domain-containing protein</fullName>
    </submittedName>
</protein>
<dbReference type="Proteomes" id="UP000046392">
    <property type="component" value="Unplaced"/>
</dbReference>
<reference evidence="2" key="1">
    <citation type="submission" date="2017-02" db="UniProtKB">
        <authorList>
            <consortium name="WormBaseParasite"/>
        </authorList>
    </citation>
    <scope>IDENTIFICATION</scope>
</reference>
<evidence type="ECO:0000313" key="2">
    <source>
        <dbReference type="WBParaSite" id="SPAL_0000728600.1"/>
    </source>
</evidence>
<dbReference type="WBParaSite" id="SPAL_0000728600.1">
    <property type="protein sequence ID" value="SPAL_0000728600.1"/>
    <property type="gene ID" value="SPAL_0000728600"/>
</dbReference>
<dbReference type="AlphaFoldDB" id="A0A0N5BN05"/>
<dbReference type="Gene3D" id="3.80.10.10">
    <property type="entry name" value="Ribonuclease Inhibitor"/>
    <property type="match status" value="1"/>
</dbReference>
<evidence type="ECO:0000313" key="1">
    <source>
        <dbReference type="Proteomes" id="UP000046392"/>
    </source>
</evidence>
<sequence length="561" mass="66004">MEDKDAINPFNNEISTIPERELTPAQVIANNTEILCLIFGNIVKFKERKNVELTCKKFYEVCNHKSLCSYFPLEEKGHLHFSMGHDGVNVEIDILGQEMTVNIPEKFTFDKNNTDIIARFFSKYLSKVNTLDIVDMSLEHVDFFVNLNCFEKIKNLIVGLRARENRGDVILSKCSTLNPVNLKIPPGYLNRISMENIDQYALPDSIRTIRMNFNSLKWLLAKIETKKLGTFDNLECDGPLSSFMEKVYRNKIYLKLIIYFKNISFTVYGFETILHNEEFNKILFENNIGSFLTIIFNNNYIYERFSHLRNNERSRVAGGYFQNLEDPKNRFLAQPGVYLNIKKLKILDVYKKRIYCPFFPIEIEKMKEDILRMKYLSVFEVYFYLFGHPNDFKKLCTSLGRIETIRIHYCKKMNLRSLMTLSVYAGNLKNISLVGINDESIRTSIILSHFKNLESLEIIFRNSYSTFRVFKDLMNYDCKKGFVFNWPNLQYLNIICNRPNFEHEIYLDQLKRNTPRKSGQLLIRNILFYDNPAYQILARLSKKAHIFDSPLCNGRFELNNL</sequence>
<proteinExistence type="predicted"/>
<organism evidence="1 2">
    <name type="scientific">Strongyloides papillosus</name>
    <name type="common">Intestinal threadworm</name>
    <dbReference type="NCBI Taxonomy" id="174720"/>
    <lineage>
        <taxon>Eukaryota</taxon>
        <taxon>Metazoa</taxon>
        <taxon>Ecdysozoa</taxon>
        <taxon>Nematoda</taxon>
        <taxon>Chromadorea</taxon>
        <taxon>Rhabditida</taxon>
        <taxon>Tylenchina</taxon>
        <taxon>Panagrolaimomorpha</taxon>
        <taxon>Strongyloidoidea</taxon>
        <taxon>Strongyloididae</taxon>
        <taxon>Strongyloides</taxon>
    </lineage>
</organism>
<keyword evidence="1" id="KW-1185">Reference proteome</keyword>
<name>A0A0N5BN05_STREA</name>
<dbReference type="InterPro" id="IPR032675">
    <property type="entry name" value="LRR_dom_sf"/>
</dbReference>
<accession>A0A0N5BN05</accession>